<dbReference type="Pfam" id="PF02706">
    <property type="entry name" value="Wzz"/>
    <property type="match status" value="1"/>
</dbReference>
<dbReference type="PANTHER" id="PTHR32309">
    <property type="entry name" value="TYROSINE-PROTEIN KINASE"/>
    <property type="match status" value="1"/>
</dbReference>
<feature type="domain" description="Tyrosine-protein kinase G-rich" evidence="9">
    <location>
        <begin position="371"/>
        <end position="442"/>
    </location>
</feature>
<dbReference type="Proteomes" id="UP000199391">
    <property type="component" value="Unassembled WGS sequence"/>
</dbReference>
<dbReference type="AlphaFoldDB" id="A0A1I7M550"/>
<keyword evidence="4 7" id="KW-1133">Transmembrane helix</keyword>
<organism evidence="10 11">
    <name type="scientific">Pseudoduganella namucuonensis</name>
    <dbReference type="NCBI Taxonomy" id="1035707"/>
    <lineage>
        <taxon>Bacteria</taxon>
        <taxon>Pseudomonadati</taxon>
        <taxon>Pseudomonadota</taxon>
        <taxon>Betaproteobacteria</taxon>
        <taxon>Burkholderiales</taxon>
        <taxon>Oxalobacteraceae</taxon>
        <taxon>Telluria group</taxon>
        <taxon>Pseudoduganella</taxon>
    </lineage>
</organism>
<keyword evidence="6" id="KW-0175">Coiled coil</keyword>
<evidence type="ECO:0000256" key="6">
    <source>
        <dbReference type="SAM" id="Coils"/>
    </source>
</evidence>
<dbReference type="RefSeq" id="WP_143133452.1">
    <property type="nucleotide sequence ID" value="NZ_FPBO01000058.1"/>
</dbReference>
<accession>A0A1I7M550</accession>
<evidence type="ECO:0000259" key="9">
    <source>
        <dbReference type="Pfam" id="PF13807"/>
    </source>
</evidence>
<dbReference type="InterPro" id="IPR050445">
    <property type="entry name" value="Bact_polysacc_biosynth/exp"/>
</dbReference>
<dbReference type="STRING" id="1035707.SAMN05216552_105816"/>
<keyword evidence="2" id="KW-1003">Cell membrane</keyword>
<dbReference type="GO" id="GO:0004713">
    <property type="term" value="F:protein tyrosine kinase activity"/>
    <property type="evidence" value="ECO:0007669"/>
    <property type="project" value="TreeGrafter"/>
</dbReference>
<dbReference type="OrthoDB" id="8559110at2"/>
<evidence type="ECO:0000256" key="7">
    <source>
        <dbReference type="SAM" id="Phobius"/>
    </source>
</evidence>
<feature type="transmembrane region" description="Helical" evidence="7">
    <location>
        <begin position="32"/>
        <end position="51"/>
    </location>
</feature>
<protein>
    <submittedName>
        <fullName evidence="10">Chain length determinant protein EpsF</fullName>
    </submittedName>
</protein>
<keyword evidence="11" id="KW-1185">Reference proteome</keyword>
<feature type="domain" description="Polysaccharide chain length determinant N-terminal" evidence="8">
    <location>
        <begin position="17"/>
        <end position="109"/>
    </location>
</feature>
<feature type="coiled-coil region" evidence="6">
    <location>
        <begin position="240"/>
        <end position="301"/>
    </location>
</feature>
<sequence>MNLTPQPTAPAKGSLNMNFTQLALILKARAKIICLIFTITLAATLAALAVMPKTYKASTALILNYKGADPLTGNVSPGQLASGYLSTYQATQIEIIKSPSVAMRVVQDLNLVQSPAFLEAYARAYKGLPDKAAFREWICQSIIKKLQVKPSKESSVINIAYENADAKLAAAIANGFADAYRKHNIALEVGPSRDAELYFQEQLKTARDLLGSALAKMTKFQVDNGVVNLDRQGDVESLRLNELSSQLVAAQAQLMEAVSRRDQLRTGLAQESPDVTNNALIQNLKIDLSKATVKLHALSEKFATDHPVSMAMQAEVASIQSELKAQVAVASHAIANNASILARREQTLSAAVANQKTRVLDLSKKHAELAVLAKEVETAQRIYDAVSQRLAQTRIQAQSNQSDVAVLTPAKVPTQASTPATTGALATAAIAGLTLGIVVAFASELRDRRILSSMDFEQLMGLPVLVSVKPFQLGTSRGREFSAHARQPTTPIPEC</sequence>
<evidence type="ECO:0000313" key="10">
    <source>
        <dbReference type="EMBL" id="SFV17036.1"/>
    </source>
</evidence>
<dbReference type="PANTHER" id="PTHR32309:SF13">
    <property type="entry name" value="FERRIC ENTEROBACTIN TRANSPORT PROTEIN FEPE"/>
    <property type="match status" value="1"/>
</dbReference>
<proteinExistence type="predicted"/>
<keyword evidence="3 7" id="KW-0812">Transmembrane</keyword>
<dbReference type="Pfam" id="PF13807">
    <property type="entry name" value="GNVR"/>
    <property type="match status" value="1"/>
</dbReference>
<dbReference type="InterPro" id="IPR017468">
    <property type="entry name" value="Chain_len_reg_EpsF"/>
</dbReference>
<comment type="subcellular location">
    <subcellularLocation>
        <location evidence="1">Cell membrane</location>
        <topology evidence="1">Multi-pass membrane protein</topology>
    </subcellularLocation>
</comment>
<reference evidence="11" key="1">
    <citation type="submission" date="2016-10" db="EMBL/GenBank/DDBJ databases">
        <authorList>
            <person name="Varghese N."/>
            <person name="Submissions S."/>
        </authorList>
    </citation>
    <scope>NUCLEOTIDE SEQUENCE [LARGE SCALE GENOMIC DNA]</scope>
    <source>
        <strain evidence="11">CGMCC 1.11014</strain>
    </source>
</reference>
<dbReference type="GO" id="GO:0005886">
    <property type="term" value="C:plasma membrane"/>
    <property type="evidence" value="ECO:0007669"/>
    <property type="project" value="UniProtKB-SubCell"/>
</dbReference>
<dbReference type="EMBL" id="FPBO01000058">
    <property type="protein sequence ID" value="SFV17036.1"/>
    <property type="molecule type" value="Genomic_DNA"/>
</dbReference>
<evidence type="ECO:0000256" key="1">
    <source>
        <dbReference type="ARBA" id="ARBA00004651"/>
    </source>
</evidence>
<dbReference type="InterPro" id="IPR032807">
    <property type="entry name" value="GNVR"/>
</dbReference>
<name>A0A1I7M550_9BURK</name>
<gene>
    <name evidence="10" type="ORF">SAMN05216552_105816</name>
</gene>
<keyword evidence="5 7" id="KW-0472">Membrane</keyword>
<dbReference type="NCBIfam" id="TIGR03017">
    <property type="entry name" value="EpsF"/>
    <property type="match status" value="1"/>
</dbReference>
<dbReference type="InterPro" id="IPR003856">
    <property type="entry name" value="LPS_length_determ_N"/>
</dbReference>
<evidence type="ECO:0000256" key="5">
    <source>
        <dbReference type="ARBA" id="ARBA00023136"/>
    </source>
</evidence>
<evidence type="ECO:0000313" key="11">
    <source>
        <dbReference type="Proteomes" id="UP000199391"/>
    </source>
</evidence>
<evidence type="ECO:0000259" key="8">
    <source>
        <dbReference type="Pfam" id="PF02706"/>
    </source>
</evidence>
<feature type="transmembrane region" description="Helical" evidence="7">
    <location>
        <begin position="423"/>
        <end position="442"/>
    </location>
</feature>
<evidence type="ECO:0000256" key="2">
    <source>
        <dbReference type="ARBA" id="ARBA00022475"/>
    </source>
</evidence>
<evidence type="ECO:0000256" key="3">
    <source>
        <dbReference type="ARBA" id="ARBA00022692"/>
    </source>
</evidence>
<evidence type="ECO:0000256" key="4">
    <source>
        <dbReference type="ARBA" id="ARBA00022989"/>
    </source>
</evidence>